<accession>A0A914H342</accession>
<evidence type="ECO:0000256" key="7">
    <source>
        <dbReference type="ARBA" id="ARBA00022842"/>
    </source>
</evidence>
<dbReference type="GO" id="GO:0006020">
    <property type="term" value="P:inositol metabolic process"/>
    <property type="evidence" value="ECO:0007669"/>
    <property type="project" value="TreeGrafter"/>
</dbReference>
<comment type="catalytic activity">
    <reaction evidence="1 9">
        <text>a myo-inositol phosphate + H2O = myo-inositol + phosphate</text>
        <dbReference type="Rhea" id="RHEA:24056"/>
        <dbReference type="ChEBI" id="CHEBI:15377"/>
        <dbReference type="ChEBI" id="CHEBI:17268"/>
        <dbReference type="ChEBI" id="CHEBI:43474"/>
        <dbReference type="ChEBI" id="CHEBI:84139"/>
        <dbReference type="EC" id="3.1.3.25"/>
    </reaction>
</comment>
<evidence type="ECO:0000313" key="11">
    <source>
        <dbReference type="WBParaSite" id="Gr19_v10_g13416.t2"/>
    </source>
</evidence>
<evidence type="ECO:0000256" key="5">
    <source>
        <dbReference type="ARBA" id="ARBA00022723"/>
    </source>
</evidence>
<dbReference type="GO" id="GO:0046872">
    <property type="term" value="F:metal ion binding"/>
    <property type="evidence" value="ECO:0007669"/>
    <property type="project" value="UniProtKB-KW"/>
</dbReference>
<dbReference type="PROSITE" id="PS00630">
    <property type="entry name" value="IMP_2"/>
    <property type="match status" value="1"/>
</dbReference>
<dbReference type="InterPro" id="IPR000760">
    <property type="entry name" value="Inositol_monophosphatase-like"/>
</dbReference>
<keyword evidence="7 8" id="KW-0460">Magnesium</keyword>
<dbReference type="Proteomes" id="UP000887572">
    <property type="component" value="Unplaced"/>
</dbReference>
<dbReference type="WBParaSite" id="Gr19_v10_g13416.t2">
    <property type="protein sequence ID" value="Gr19_v10_g13416.t2"/>
    <property type="gene ID" value="Gr19_v10_g13416"/>
</dbReference>
<evidence type="ECO:0000256" key="1">
    <source>
        <dbReference type="ARBA" id="ARBA00001033"/>
    </source>
</evidence>
<dbReference type="InterPro" id="IPR020550">
    <property type="entry name" value="Inositol_monophosphatase_CS"/>
</dbReference>
<keyword evidence="10" id="KW-1185">Reference proteome</keyword>
<dbReference type="Gene3D" id="3.40.190.80">
    <property type="match status" value="1"/>
</dbReference>
<sequence>MAHAQKIELYFNFALILVKRAGSIVKTAFSQPPGKAVEKLLIAELSERFPDHKFIGEESAAEGKTYQLTDAPTWIIDPIDGTTNFVHRIPFIGICVGLAVNKKLCAGIVYNPITDELFSAVEGKGALKNGFPISVSSATALDQSVICQTLGQHNIKEKGEKWLENACANLRSTILSGTHGYDSEQALLVSQIGSDRSPAQMNSFISNFRTLMGERNVHGHRSFGSAAINMMYLAQGSIDAYVEYGLHSWDMAAAVVIVKEAGGTVIDPTGSEFDLMSRKVLSASTMKLAQQLSKELKHVDFEKEA</sequence>
<dbReference type="SUPFAM" id="SSF56655">
    <property type="entry name" value="Carbohydrate phosphatase"/>
    <property type="match status" value="1"/>
</dbReference>
<dbReference type="Pfam" id="PF00459">
    <property type="entry name" value="Inositol_P"/>
    <property type="match status" value="1"/>
</dbReference>
<dbReference type="AlphaFoldDB" id="A0A914H342"/>
<evidence type="ECO:0000256" key="4">
    <source>
        <dbReference type="ARBA" id="ARBA00009759"/>
    </source>
</evidence>
<dbReference type="PRINTS" id="PR00377">
    <property type="entry name" value="IMPHPHTASES"/>
</dbReference>
<dbReference type="InterPro" id="IPR033942">
    <property type="entry name" value="IMPase"/>
</dbReference>
<comment type="similarity">
    <text evidence="4 9">Belongs to the inositol monophosphatase superfamily.</text>
</comment>
<dbReference type="Gene3D" id="3.30.540.10">
    <property type="entry name" value="Fructose-1,6-Bisphosphatase, subunit A, domain 1"/>
    <property type="match status" value="1"/>
</dbReference>
<keyword evidence="5 8" id="KW-0479">Metal-binding</keyword>
<evidence type="ECO:0000256" key="8">
    <source>
        <dbReference type="PIRSR" id="PIRSR600760-2"/>
    </source>
</evidence>
<evidence type="ECO:0000256" key="3">
    <source>
        <dbReference type="ARBA" id="ARBA00005152"/>
    </source>
</evidence>
<protein>
    <recommendedName>
        <fullName evidence="9">Inositol-1-monophosphatase</fullName>
        <ecNumber evidence="9">3.1.3.25</ecNumber>
    </recommendedName>
</protein>
<dbReference type="InterPro" id="IPR020583">
    <property type="entry name" value="Inositol_monoP_metal-BS"/>
</dbReference>
<comment type="pathway">
    <text evidence="3 9">Polyol metabolism; myo-inositol biosynthesis; myo-inositol from D-glucose 6-phosphate: step 2/2.</text>
</comment>
<dbReference type="EC" id="3.1.3.25" evidence="9"/>
<feature type="binding site" evidence="8">
    <location>
        <position position="77"/>
    </location>
    <ligand>
        <name>Mg(2+)</name>
        <dbReference type="ChEBI" id="CHEBI:18420"/>
        <label>1</label>
        <note>catalytic</note>
    </ligand>
</feature>
<name>A0A914H342_GLORO</name>
<dbReference type="FunFam" id="3.30.540.10:FF:000004">
    <property type="entry name" value="Inositol-1-monophosphatase"/>
    <property type="match status" value="1"/>
</dbReference>
<dbReference type="CDD" id="cd01639">
    <property type="entry name" value="IMPase"/>
    <property type="match status" value="1"/>
</dbReference>
<comment type="cofactor">
    <cofactor evidence="2 8 9">
        <name>Mg(2+)</name>
        <dbReference type="ChEBI" id="CHEBI:18420"/>
    </cofactor>
</comment>
<dbReference type="GO" id="GO:0007165">
    <property type="term" value="P:signal transduction"/>
    <property type="evidence" value="ECO:0007669"/>
    <property type="project" value="TreeGrafter"/>
</dbReference>
<organism evidence="10 11">
    <name type="scientific">Globodera rostochiensis</name>
    <name type="common">Golden nematode worm</name>
    <name type="synonym">Heterodera rostochiensis</name>
    <dbReference type="NCBI Taxonomy" id="31243"/>
    <lineage>
        <taxon>Eukaryota</taxon>
        <taxon>Metazoa</taxon>
        <taxon>Ecdysozoa</taxon>
        <taxon>Nematoda</taxon>
        <taxon>Chromadorea</taxon>
        <taxon>Rhabditida</taxon>
        <taxon>Tylenchina</taxon>
        <taxon>Tylenchomorpha</taxon>
        <taxon>Tylenchoidea</taxon>
        <taxon>Heteroderidae</taxon>
        <taxon>Heteroderinae</taxon>
        <taxon>Globodera</taxon>
    </lineage>
</organism>
<reference evidence="11" key="1">
    <citation type="submission" date="2022-11" db="UniProtKB">
        <authorList>
            <consortium name="WormBaseParasite"/>
        </authorList>
    </citation>
    <scope>IDENTIFICATION</scope>
</reference>
<dbReference type="PANTHER" id="PTHR20854:SF4">
    <property type="entry name" value="INOSITOL-1-MONOPHOSPHATASE-RELATED"/>
    <property type="match status" value="1"/>
</dbReference>
<proteinExistence type="inferred from homology"/>
<dbReference type="PANTHER" id="PTHR20854">
    <property type="entry name" value="INOSITOL MONOPHOSPHATASE"/>
    <property type="match status" value="1"/>
</dbReference>
<dbReference type="GO" id="GO:0008934">
    <property type="term" value="F:inositol monophosphate 1-phosphatase activity"/>
    <property type="evidence" value="ECO:0007669"/>
    <property type="project" value="InterPro"/>
</dbReference>
<feature type="binding site" evidence="8">
    <location>
        <position position="79"/>
    </location>
    <ligand>
        <name>Mg(2+)</name>
        <dbReference type="ChEBI" id="CHEBI:18420"/>
        <label>1</label>
        <note>catalytic</note>
    </ligand>
</feature>
<feature type="binding site" evidence="8">
    <location>
        <position position="80"/>
    </location>
    <ligand>
        <name>Mg(2+)</name>
        <dbReference type="ChEBI" id="CHEBI:18420"/>
        <label>1</label>
        <note>catalytic</note>
    </ligand>
</feature>
<feature type="binding site" evidence="8">
    <location>
        <position position="57"/>
    </location>
    <ligand>
        <name>Mg(2+)</name>
        <dbReference type="ChEBI" id="CHEBI:18420"/>
        <label>1</label>
        <note>catalytic</note>
    </ligand>
</feature>
<feature type="binding site" evidence="8">
    <location>
        <position position="250"/>
    </location>
    <ligand>
        <name>Mg(2+)</name>
        <dbReference type="ChEBI" id="CHEBI:18420"/>
        <label>1</label>
        <note>catalytic</note>
    </ligand>
</feature>
<dbReference type="GO" id="GO:0046854">
    <property type="term" value="P:phosphatidylinositol phosphate biosynthetic process"/>
    <property type="evidence" value="ECO:0007669"/>
    <property type="project" value="InterPro"/>
</dbReference>
<dbReference type="FunFam" id="3.40.190.80:FF:000002">
    <property type="entry name" value="Inositol-1-monophosphatase"/>
    <property type="match status" value="1"/>
</dbReference>
<evidence type="ECO:0000256" key="6">
    <source>
        <dbReference type="ARBA" id="ARBA00022801"/>
    </source>
</evidence>
<evidence type="ECO:0000313" key="10">
    <source>
        <dbReference type="Proteomes" id="UP000887572"/>
    </source>
</evidence>
<evidence type="ECO:0000256" key="9">
    <source>
        <dbReference type="RuleBase" id="RU364068"/>
    </source>
</evidence>
<keyword evidence="6 9" id="KW-0378">Hydrolase</keyword>
<dbReference type="PROSITE" id="PS00629">
    <property type="entry name" value="IMP_1"/>
    <property type="match status" value="1"/>
</dbReference>
<evidence type="ECO:0000256" key="2">
    <source>
        <dbReference type="ARBA" id="ARBA00001946"/>
    </source>
</evidence>